<keyword evidence="4" id="KW-1015">Disulfide bond</keyword>
<evidence type="ECO:0000256" key="2">
    <source>
        <dbReference type="ARBA" id="ARBA00006552"/>
    </source>
</evidence>
<dbReference type="InterPro" id="IPR006208">
    <property type="entry name" value="Glyco_hormone_CN"/>
</dbReference>
<keyword evidence="3" id="KW-0964">Secreted</keyword>
<dbReference type="Proteomes" id="UP001329430">
    <property type="component" value="Chromosome 4"/>
</dbReference>
<dbReference type="FunFam" id="2.10.90.10:FF:000048">
    <property type="entry name" value="Glycoprotein hormone beta 5"/>
    <property type="match status" value="1"/>
</dbReference>
<reference evidence="7 8" key="1">
    <citation type="journal article" date="2024" name="Insects">
        <title>An Improved Chromosome-Level Genome Assembly of the Firefly Pyrocoelia pectoralis.</title>
        <authorList>
            <person name="Fu X."/>
            <person name="Meyer-Rochow V.B."/>
            <person name="Ballantyne L."/>
            <person name="Zhu X."/>
        </authorList>
    </citation>
    <scope>NUCLEOTIDE SEQUENCE [LARGE SCALE GENOMIC DNA]</scope>
    <source>
        <strain evidence="7">XCY_ONT2</strain>
    </source>
</reference>
<evidence type="ECO:0000313" key="7">
    <source>
        <dbReference type="EMBL" id="KAK5645390.1"/>
    </source>
</evidence>
<dbReference type="EMBL" id="JAVRBK010000004">
    <property type="protein sequence ID" value="KAK5645390.1"/>
    <property type="molecule type" value="Genomic_DNA"/>
</dbReference>
<dbReference type="SUPFAM" id="SSF57501">
    <property type="entry name" value="Cystine-knot cytokines"/>
    <property type="match status" value="1"/>
</dbReference>
<evidence type="ECO:0000256" key="3">
    <source>
        <dbReference type="ARBA" id="ARBA00022525"/>
    </source>
</evidence>
<dbReference type="GO" id="GO:0007186">
    <property type="term" value="P:G protein-coupled receptor signaling pathway"/>
    <property type="evidence" value="ECO:0007669"/>
    <property type="project" value="TreeGrafter"/>
</dbReference>
<feature type="transmembrane region" description="Helical" evidence="5">
    <location>
        <begin position="12"/>
        <end position="31"/>
    </location>
</feature>
<dbReference type="PANTHER" id="PTHR11515">
    <property type="entry name" value="GLYCOPROTEIN HORMONE BETA CHAIN"/>
    <property type="match status" value="1"/>
</dbReference>
<dbReference type="GO" id="GO:0005615">
    <property type="term" value="C:extracellular space"/>
    <property type="evidence" value="ECO:0007669"/>
    <property type="project" value="TreeGrafter"/>
</dbReference>
<dbReference type="InterPro" id="IPR029034">
    <property type="entry name" value="Cystine-knot_cytokine"/>
</dbReference>
<gene>
    <name evidence="7" type="ORF">RI129_006690</name>
</gene>
<dbReference type="PANTHER" id="PTHR11515:SF13">
    <property type="entry name" value="GLYCOPROTEIN HORMONE BETA 5, ISOFORM A"/>
    <property type="match status" value="1"/>
</dbReference>
<comment type="caution">
    <text evidence="7">The sequence shown here is derived from an EMBL/GenBank/DDBJ whole genome shotgun (WGS) entry which is preliminary data.</text>
</comment>
<evidence type="ECO:0000256" key="1">
    <source>
        <dbReference type="ARBA" id="ARBA00004613"/>
    </source>
</evidence>
<proteinExistence type="inferred from homology"/>
<dbReference type="GO" id="GO:0005179">
    <property type="term" value="F:hormone activity"/>
    <property type="evidence" value="ECO:0007669"/>
    <property type="project" value="InterPro"/>
</dbReference>
<comment type="similarity">
    <text evidence="2">Belongs to the glycoprotein hormones subunit beta family.</text>
</comment>
<dbReference type="AlphaFoldDB" id="A0AAN7VBQ7"/>
<evidence type="ECO:0000256" key="5">
    <source>
        <dbReference type="SAM" id="Phobius"/>
    </source>
</evidence>
<accession>A0AAN7VBQ7</accession>
<protein>
    <recommendedName>
        <fullName evidence="6">Glycoprotein hormone subunit beta domain-containing protein</fullName>
    </recommendedName>
</protein>
<comment type="subcellular location">
    <subcellularLocation>
        <location evidence="1">Secreted</location>
    </subcellularLocation>
</comment>
<keyword evidence="5" id="KW-0812">Transmembrane</keyword>
<keyword evidence="5" id="KW-0472">Membrane</keyword>
<dbReference type="CDD" id="cd00069">
    <property type="entry name" value="GHB_like"/>
    <property type="match status" value="1"/>
</dbReference>
<organism evidence="7 8">
    <name type="scientific">Pyrocoelia pectoralis</name>
    <dbReference type="NCBI Taxonomy" id="417401"/>
    <lineage>
        <taxon>Eukaryota</taxon>
        <taxon>Metazoa</taxon>
        <taxon>Ecdysozoa</taxon>
        <taxon>Arthropoda</taxon>
        <taxon>Hexapoda</taxon>
        <taxon>Insecta</taxon>
        <taxon>Pterygota</taxon>
        <taxon>Neoptera</taxon>
        <taxon>Endopterygota</taxon>
        <taxon>Coleoptera</taxon>
        <taxon>Polyphaga</taxon>
        <taxon>Elateriformia</taxon>
        <taxon>Elateroidea</taxon>
        <taxon>Lampyridae</taxon>
        <taxon>Lampyrinae</taxon>
        <taxon>Pyrocoelia</taxon>
    </lineage>
</organism>
<feature type="domain" description="Glycoprotein hormone subunit beta" evidence="6">
    <location>
        <begin position="71"/>
        <end position="158"/>
    </location>
</feature>
<keyword evidence="5" id="KW-1133">Transmembrane helix</keyword>
<evidence type="ECO:0000259" key="6">
    <source>
        <dbReference type="Pfam" id="PF00007"/>
    </source>
</evidence>
<dbReference type="GO" id="GO:0005737">
    <property type="term" value="C:cytoplasm"/>
    <property type="evidence" value="ECO:0007669"/>
    <property type="project" value="TreeGrafter"/>
</dbReference>
<dbReference type="Gene3D" id="2.10.90.10">
    <property type="entry name" value="Cystine-knot cytokines"/>
    <property type="match status" value="1"/>
</dbReference>
<dbReference type="Pfam" id="PF00007">
    <property type="entry name" value="Cys_knot"/>
    <property type="match status" value="1"/>
</dbReference>
<name>A0AAN7VBQ7_9COLE</name>
<evidence type="ECO:0000313" key="8">
    <source>
        <dbReference type="Proteomes" id="UP001329430"/>
    </source>
</evidence>
<keyword evidence="8" id="KW-1185">Reference proteome</keyword>
<evidence type="ECO:0000256" key="4">
    <source>
        <dbReference type="ARBA" id="ARBA00023157"/>
    </source>
</evidence>
<dbReference type="InterPro" id="IPR001545">
    <property type="entry name" value="Gonadotropin_bsu"/>
</dbReference>
<sequence length="171" mass="19537">MCNTEKHSETSTRLIVAMFLFIGVLFTIASLSRTQQIVNVDVERIDPISTLDCHRRLYTYRVTQRDENGKECWDTLSVLSCWGRCDSNEISDWRFPYKKSSHPVCVHYGRNKALAVLRHCEEGALPSAARYEYLEAAGCRCQACSSSDTSCEGLRYRPHRSQPDFIGFGNK</sequence>